<comment type="caution">
    <text evidence="3">The sequence shown here is derived from an EMBL/GenBank/DDBJ whole genome shotgun (WGS) entry which is preliminary data.</text>
</comment>
<dbReference type="RefSeq" id="WP_041095646.1">
    <property type="nucleotide sequence ID" value="NZ_JARTHD010000010.1"/>
</dbReference>
<keyword evidence="1" id="KW-0472">Membrane</keyword>
<evidence type="ECO:0000313" key="3">
    <source>
        <dbReference type="EMBL" id="KIL78287.1"/>
    </source>
</evidence>
<gene>
    <name evidence="3" type="ORF">SD77_3967</name>
</gene>
<dbReference type="InterPro" id="IPR009996">
    <property type="entry name" value="YycH"/>
</dbReference>
<feature type="transmembrane region" description="Helical" evidence="1">
    <location>
        <begin position="9"/>
        <end position="28"/>
    </location>
</feature>
<dbReference type="InterPro" id="IPR042274">
    <property type="entry name" value="YycH/YycI_2"/>
</dbReference>
<dbReference type="Gene3D" id="3.10.450.310">
    <property type="match status" value="1"/>
</dbReference>
<evidence type="ECO:0000259" key="2">
    <source>
        <dbReference type="Pfam" id="PF07435"/>
    </source>
</evidence>
<protein>
    <submittedName>
        <fullName evidence="3">YycH protein</fullName>
    </submittedName>
</protein>
<feature type="domain" description="Regulatory protein YycH" evidence="2">
    <location>
        <begin position="4"/>
        <end position="450"/>
    </location>
</feature>
<sequence length="457" mass="52466">MNYEKMKSVGLAVLVAISIILTLSIWNYQPNYEAIKKDNIHEVSSISETKEASHLIKPSKVLFHKENENYGSTRDLETDEIMKEIQTWTFTNTVNVSTRFTTAKGLDELLHGHNRLELVFPAFVPFYTMNTITTFEDDSVPNAVFDRMVITDVDTKEKRMTVYFVSTKERLVFKSVAVSPNLSSFKKQFIKEAEKWEPYALYSIGRNKKLFLPEKQPVLSSYKYLPDEIDTKDFRDLLFSDPSLVKKGLKTNGEEYTDGSTLMKVDYKTRMISYVNPAKESEIDNPGSLHDLLDKSIKFINEHSGWTDQYRLFEASPGSSKVSYRLFKNGLPVFNDQRTPEDHSTASDSSMAEIVQIWGQDKVYKYSRPYFTLDISLPSEEEEVTLPDSASVLKQVKKLDNFEPEQLEDIVVGYELLPDPQSSKVLVLEPAWFYKYGGRWQHLSFTEKTGGSVHGLE</sequence>
<evidence type="ECO:0000256" key="1">
    <source>
        <dbReference type="SAM" id="Phobius"/>
    </source>
</evidence>
<accession>A0ABR5AU67</accession>
<dbReference type="Gene3D" id="3.30.310.160">
    <property type="entry name" value="YycH protein, domain 2"/>
    <property type="match status" value="1"/>
</dbReference>
<name>A0ABR5AU67_BACBA</name>
<dbReference type="Pfam" id="PF07435">
    <property type="entry name" value="YycH"/>
    <property type="match status" value="1"/>
</dbReference>
<proteinExistence type="predicted"/>
<keyword evidence="1" id="KW-0812">Transmembrane</keyword>
<organism evidence="3 4">
    <name type="scientific">Bacillus badius</name>
    <dbReference type="NCBI Taxonomy" id="1455"/>
    <lineage>
        <taxon>Bacteria</taxon>
        <taxon>Bacillati</taxon>
        <taxon>Bacillota</taxon>
        <taxon>Bacilli</taxon>
        <taxon>Bacillales</taxon>
        <taxon>Bacillaceae</taxon>
        <taxon>Pseudobacillus</taxon>
    </lineage>
</organism>
<evidence type="ECO:0000313" key="4">
    <source>
        <dbReference type="Proteomes" id="UP000031982"/>
    </source>
</evidence>
<keyword evidence="1" id="KW-1133">Transmembrane helix</keyword>
<dbReference type="EMBL" id="JXLP01000009">
    <property type="protein sequence ID" value="KIL78287.1"/>
    <property type="molecule type" value="Genomic_DNA"/>
</dbReference>
<dbReference type="Proteomes" id="UP000031982">
    <property type="component" value="Unassembled WGS sequence"/>
</dbReference>
<reference evidence="3 4" key="1">
    <citation type="submission" date="2015-01" db="EMBL/GenBank/DDBJ databases">
        <title>Genome Assembly of Bacillus badius MTCC 1458.</title>
        <authorList>
            <person name="Verma A."/>
            <person name="Khatri I."/>
            <person name="Mual P."/>
            <person name="Subramanian S."/>
            <person name="Krishnamurthi S."/>
        </authorList>
    </citation>
    <scope>NUCLEOTIDE SEQUENCE [LARGE SCALE GENOMIC DNA]</scope>
    <source>
        <strain evidence="3 4">MTCC 1458</strain>
    </source>
</reference>
<dbReference type="CDD" id="cd15787">
    <property type="entry name" value="YycH_N"/>
    <property type="match status" value="1"/>
</dbReference>
<keyword evidence="4" id="KW-1185">Reference proteome</keyword>